<dbReference type="InterPro" id="IPR036390">
    <property type="entry name" value="WH_DNA-bd_sf"/>
</dbReference>
<dbReference type="Proteomes" id="UP000658278">
    <property type="component" value="Unassembled WGS sequence"/>
</dbReference>
<protein>
    <submittedName>
        <fullName evidence="6">Substrate-binding domain-containing protein</fullName>
    </submittedName>
</protein>
<keyword evidence="3" id="KW-0804">Transcription</keyword>
<dbReference type="PANTHER" id="PTHR30146">
    <property type="entry name" value="LACI-RELATED TRANSCRIPTIONAL REPRESSOR"/>
    <property type="match status" value="1"/>
</dbReference>
<name>A0A934RCS2_9BACT</name>
<dbReference type="InterPro" id="IPR028082">
    <property type="entry name" value="Peripla_BP_I"/>
</dbReference>
<dbReference type="InterPro" id="IPR000524">
    <property type="entry name" value="Tscrpt_reg_HTH_GntR"/>
</dbReference>
<feature type="domain" description="HTH gntR-type" evidence="4">
    <location>
        <begin position="13"/>
        <end position="44"/>
    </location>
</feature>
<dbReference type="EMBL" id="JAENII010000004">
    <property type="protein sequence ID" value="MBK1826899.1"/>
    <property type="molecule type" value="Genomic_DNA"/>
</dbReference>
<proteinExistence type="predicted"/>
<keyword evidence="7" id="KW-1185">Reference proteome</keyword>
<dbReference type="PANTHER" id="PTHR30146:SF109">
    <property type="entry name" value="HTH-TYPE TRANSCRIPTIONAL REGULATOR GALS"/>
    <property type="match status" value="1"/>
</dbReference>
<dbReference type="AlphaFoldDB" id="A0A934RCS2"/>
<organism evidence="6 7">
    <name type="scientific">Haloferula rosea</name>
    <dbReference type="NCBI Taxonomy" id="490093"/>
    <lineage>
        <taxon>Bacteria</taxon>
        <taxon>Pseudomonadati</taxon>
        <taxon>Verrucomicrobiota</taxon>
        <taxon>Verrucomicrobiia</taxon>
        <taxon>Verrucomicrobiales</taxon>
        <taxon>Verrucomicrobiaceae</taxon>
        <taxon>Haloferula</taxon>
    </lineage>
</organism>
<dbReference type="Gene3D" id="1.10.10.10">
    <property type="entry name" value="Winged helix-like DNA-binding domain superfamily/Winged helix DNA-binding domain"/>
    <property type="match status" value="1"/>
</dbReference>
<dbReference type="SUPFAM" id="SSF46785">
    <property type="entry name" value="Winged helix' DNA-binding domain"/>
    <property type="match status" value="1"/>
</dbReference>
<evidence type="ECO:0000256" key="3">
    <source>
        <dbReference type="ARBA" id="ARBA00023163"/>
    </source>
</evidence>
<feature type="domain" description="Transcriptional regulator LacI/GalR-like sensor" evidence="5">
    <location>
        <begin position="182"/>
        <end position="333"/>
    </location>
</feature>
<evidence type="ECO:0000313" key="6">
    <source>
        <dbReference type="EMBL" id="MBK1826899.1"/>
    </source>
</evidence>
<dbReference type="Gene3D" id="3.40.50.2300">
    <property type="match status" value="2"/>
</dbReference>
<evidence type="ECO:0000256" key="2">
    <source>
        <dbReference type="ARBA" id="ARBA00023125"/>
    </source>
</evidence>
<keyword evidence="2" id="KW-0238">DNA-binding</keyword>
<keyword evidence="1" id="KW-0805">Transcription regulation</keyword>
<accession>A0A934RCS2</accession>
<dbReference type="PRINTS" id="PR00035">
    <property type="entry name" value="HTHGNTR"/>
</dbReference>
<dbReference type="GO" id="GO:0003700">
    <property type="term" value="F:DNA-binding transcription factor activity"/>
    <property type="evidence" value="ECO:0007669"/>
    <property type="project" value="InterPro"/>
</dbReference>
<dbReference type="InterPro" id="IPR036388">
    <property type="entry name" value="WH-like_DNA-bd_sf"/>
</dbReference>
<evidence type="ECO:0000256" key="1">
    <source>
        <dbReference type="ARBA" id="ARBA00023015"/>
    </source>
</evidence>
<dbReference type="GO" id="GO:0000976">
    <property type="term" value="F:transcription cis-regulatory region binding"/>
    <property type="evidence" value="ECO:0007669"/>
    <property type="project" value="TreeGrafter"/>
</dbReference>
<dbReference type="InterPro" id="IPR046335">
    <property type="entry name" value="LacI/GalR-like_sensor"/>
</dbReference>
<dbReference type="RefSeq" id="WP_200278285.1">
    <property type="nucleotide sequence ID" value="NZ_JAENII010000004.1"/>
</dbReference>
<gene>
    <name evidence="6" type="ORF">JIN81_07705</name>
</gene>
<evidence type="ECO:0000313" key="7">
    <source>
        <dbReference type="Proteomes" id="UP000658278"/>
    </source>
</evidence>
<evidence type="ECO:0000259" key="5">
    <source>
        <dbReference type="Pfam" id="PF13377"/>
    </source>
</evidence>
<evidence type="ECO:0000259" key="4">
    <source>
        <dbReference type="Pfam" id="PF00392"/>
    </source>
</evidence>
<dbReference type="SUPFAM" id="SSF53822">
    <property type="entry name" value="Periplasmic binding protein-like I"/>
    <property type="match status" value="1"/>
</dbReference>
<comment type="caution">
    <text evidence="6">The sequence shown here is derived from an EMBL/GenBank/DDBJ whole genome shotgun (WGS) entry which is preliminary data.</text>
</comment>
<reference evidence="6" key="1">
    <citation type="submission" date="2021-01" db="EMBL/GenBank/DDBJ databases">
        <title>Modified the classification status of verrucomicrobia.</title>
        <authorList>
            <person name="Feng X."/>
        </authorList>
    </citation>
    <scope>NUCLEOTIDE SEQUENCE</scope>
    <source>
        <strain evidence="6">KCTC 22201</strain>
    </source>
</reference>
<sequence length="344" mass="37774">MKSRIAQGDWSNDLPGERRIADTLQVGRDTVRLALQQLEKEGVISPAAKGTRRKVLIQQATDYDPSTHAIRVGLLSSKNLELLPQPTLLEVDRIRMALASLGGSLAVFSPSWFHSARPGKRLRELLKEEPCNAWILHRSSAAIQRSMEQTGTPCLIRGYPHEGITLPHLDIDWAAAGRHGAGALWRLGHRRVAVLTPPDALMGVQAAVHGISSLGEPGFEVVVAEEDGTAEGTAKVLNRVFRSNKPPTAVIASRPRQTVTALSWLNLQGLRVPEEVSLLSLGHEPFLDHLLPEISGYWTSPEMVARRLVRRIEVLCQGHGRSGGNPWINPDFRKGKSIGPVRTR</sequence>
<dbReference type="Pfam" id="PF00392">
    <property type="entry name" value="GntR"/>
    <property type="match status" value="1"/>
</dbReference>
<dbReference type="Pfam" id="PF13377">
    <property type="entry name" value="Peripla_BP_3"/>
    <property type="match status" value="1"/>
</dbReference>